<reference evidence="3" key="1">
    <citation type="journal article" date="2019" name="Int. J. Syst. Evol. Microbiol.">
        <title>The Global Catalogue of Microorganisms (GCM) 10K type strain sequencing project: providing services to taxonomists for standard genome sequencing and annotation.</title>
        <authorList>
            <consortium name="The Broad Institute Genomics Platform"/>
            <consortium name="The Broad Institute Genome Sequencing Center for Infectious Disease"/>
            <person name="Wu L."/>
            <person name="Ma J."/>
        </authorList>
    </citation>
    <scope>NUCLEOTIDE SEQUENCE [LARGE SCALE GENOMIC DNA]</scope>
    <source>
        <strain evidence="3">CGMCC 4.1469</strain>
    </source>
</reference>
<accession>A0ABW1EY57</accession>
<protein>
    <submittedName>
        <fullName evidence="2">Uncharacterized protein</fullName>
    </submittedName>
</protein>
<dbReference type="EMBL" id="JBHSOD010000013">
    <property type="protein sequence ID" value="MFC5885998.1"/>
    <property type="molecule type" value="Genomic_DNA"/>
</dbReference>
<name>A0ABW1EY57_9ACTN</name>
<feature type="region of interest" description="Disordered" evidence="1">
    <location>
        <begin position="63"/>
        <end position="87"/>
    </location>
</feature>
<feature type="compositionally biased region" description="Basic and acidic residues" evidence="1">
    <location>
        <begin position="1"/>
        <end position="16"/>
    </location>
</feature>
<comment type="caution">
    <text evidence="2">The sequence shown here is derived from an EMBL/GenBank/DDBJ whole genome shotgun (WGS) entry which is preliminary data.</text>
</comment>
<gene>
    <name evidence="2" type="ORF">ACFP0N_13575</name>
</gene>
<proteinExistence type="predicted"/>
<sequence length="87" mass="9077">MANDQSETREPTKTAEEAAVAAGKAVEGAVAASSNPTEYAEPTAAQKADLEDDLFGDESEHVIEPAAPVVGEPDEVYEPQNIISAHP</sequence>
<evidence type="ECO:0000313" key="2">
    <source>
        <dbReference type="EMBL" id="MFC5885998.1"/>
    </source>
</evidence>
<dbReference type="Proteomes" id="UP001596067">
    <property type="component" value="Unassembled WGS sequence"/>
</dbReference>
<feature type="compositionally biased region" description="Low complexity" evidence="1">
    <location>
        <begin position="17"/>
        <end position="32"/>
    </location>
</feature>
<organism evidence="2 3">
    <name type="scientific">Kitasatospora aburaviensis</name>
    <dbReference type="NCBI Taxonomy" id="67265"/>
    <lineage>
        <taxon>Bacteria</taxon>
        <taxon>Bacillati</taxon>
        <taxon>Actinomycetota</taxon>
        <taxon>Actinomycetes</taxon>
        <taxon>Kitasatosporales</taxon>
        <taxon>Streptomycetaceae</taxon>
        <taxon>Kitasatospora</taxon>
    </lineage>
</organism>
<evidence type="ECO:0000256" key="1">
    <source>
        <dbReference type="SAM" id="MobiDB-lite"/>
    </source>
</evidence>
<evidence type="ECO:0000313" key="3">
    <source>
        <dbReference type="Proteomes" id="UP001596067"/>
    </source>
</evidence>
<feature type="region of interest" description="Disordered" evidence="1">
    <location>
        <begin position="1"/>
        <end position="45"/>
    </location>
</feature>
<dbReference type="RefSeq" id="WP_313765351.1">
    <property type="nucleotide sequence ID" value="NZ_BAAAVH010000002.1"/>
</dbReference>
<keyword evidence="3" id="KW-1185">Reference proteome</keyword>